<dbReference type="Proteomes" id="UP001596250">
    <property type="component" value="Unassembled WGS sequence"/>
</dbReference>
<dbReference type="SFLD" id="SFLDS00003">
    <property type="entry name" value="Haloacid_Dehalogenase"/>
    <property type="match status" value="1"/>
</dbReference>
<dbReference type="GO" id="GO:0016787">
    <property type="term" value="F:hydrolase activity"/>
    <property type="evidence" value="ECO:0007669"/>
    <property type="project" value="UniProtKB-KW"/>
</dbReference>
<dbReference type="NCBIfam" id="TIGR01662">
    <property type="entry name" value="HAD-SF-IIIA"/>
    <property type="match status" value="1"/>
</dbReference>
<dbReference type="Pfam" id="PF13419">
    <property type="entry name" value="HAD_2"/>
    <property type="match status" value="1"/>
</dbReference>
<comment type="cofactor">
    <cofactor evidence="1">
        <name>Mg(2+)</name>
        <dbReference type="ChEBI" id="CHEBI:18420"/>
    </cofactor>
</comment>
<keyword evidence="4" id="KW-0460">Magnesium</keyword>
<dbReference type="EC" id="3.1.3.-" evidence="5"/>
<dbReference type="Gene3D" id="1.20.120.1600">
    <property type="match status" value="1"/>
</dbReference>
<dbReference type="InterPro" id="IPR036412">
    <property type="entry name" value="HAD-like_sf"/>
</dbReference>
<dbReference type="RefSeq" id="WP_379891551.1">
    <property type="nucleotide sequence ID" value="NZ_CBCSCT010000084.1"/>
</dbReference>
<evidence type="ECO:0000313" key="6">
    <source>
        <dbReference type="Proteomes" id="UP001596250"/>
    </source>
</evidence>
<accession>A0ABW1IHZ0</accession>
<dbReference type="InterPro" id="IPR006549">
    <property type="entry name" value="HAD-SF_hydro_IIIA"/>
</dbReference>
<keyword evidence="6" id="KW-1185">Reference proteome</keyword>
<sequence length="245" mass="28410">MSSKPLLSHKKMLFFDVVGTLVDPEASFQKSMEETFHDYTARWDPDLKAASLLKLYQDQMQQFMLQQRRKGSALPIYQLRMHCLRVALHKSKLPLDDSAKQHFIQQVWKEQRRWFTLYPEVHSTLQRLSKHYTLGIISNSHRFTLKQLGLDSCIDSKHVYTAKIAGSKKPNKLIFEYALKSAGLNPKQTVMIGDSKKNDVLGAHRAGMDAIWIHRNKKKKRAKPGDREHFVTIHTLDALTKKPFI</sequence>
<dbReference type="NCBIfam" id="TIGR01549">
    <property type="entry name" value="HAD-SF-IA-v1"/>
    <property type="match status" value="1"/>
</dbReference>
<dbReference type="PANTHER" id="PTHR46470">
    <property type="entry name" value="N-ACYLNEURAMINATE-9-PHOSPHATASE"/>
    <property type="match status" value="1"/>
</dbReference>
<gene>
    <name evidence="5" type="ORF">ACFPXP_00935</name>
</gene>
<dbReference type="SUPFAM" id="SSF56784">
    <property type="entry name" value="HAD-like"/>
    <property type="match status" value="1"/>
</dbReference>
<dbReference type="Gene3D" id="3.40.50.1000">
    <property type="entry name" value="HAD superfamily/HAD-like"/>
    <property type="match status" value="1"/>
</dbReference>
<evidence type="ECO:0000256" key="2">
    <source>
        <dbReference type="ARBA" id="ARBA00022723"/>
    </source>
</evidence>
<dbReference type="InterPro" id="IPR023214">
    <property type="entry name" value="HAD_sf"/>
</dbReference>
<comment type="caution">
    <text evidence="5">The sequence shown here is derived from an EMBL/GenBank/DDBJ whole genome shotgun (WGS) entry which is preliminary data.</text>
</comment>
<dbReference type="EMBL" id="JBHSQV010000005">
    <property type="protein sequence ID" value="MFC5985069.1"/>
    <property type="molecule type" value="Genomic_DNA"/>
</dbReference>
<dbReference type="SFLD" id="SFLDG01129">
    <property type="entry name" value="C1.5:_HAD__Beta-PGM__Phosphata"/>
    <property type="match status" value="1"/>
</dbReference>
<evidence type="ECO:0000256" key="1">
    <source>
        <dbReference type="ARBA" id="ARBA00001946"/>
    </source>
</evidence>
<dbReference type="InterPro" id="IPR006439">
    <property type="entry name" value="HAD-SF_hydro_IA"/>
</dbReference>
<proteinExistence type="predicted"/>
<dbReference type="InterPro" id="IPR051400">
    <property type="entry name" value="HAD-like_hydrolase"/>
</dbReference>
<evidence type="ECO:0000256" key="4">
    <source>
        <dbReference type="ARBA" id="ARBA00022842"/>
    </source>
</evidence>
<dbReference type="InterPro" id="IPR041492">
    <property type="entry name" value="HAD_2"/>
</dbReference>
<name>A0ABW1IHZ0_9BACL</name>
<dbReference type="PANTHER" id="PTHR46470:SF2">
    <property type="entry name" value="GLYCERALDEHYDE 3-PHOSPHATE PHOSPHATASE"/>
    <property type="match status" value="1"/>
</dbReference>
<keyword evidence="3 5" id="KW-0378">Hydrolase</keyword>
<organism evidence="5 6">
    <name type="scientific">Marinicrinis lubricantis</name>
    <dbReference type="NCBI Taxonomy" id="2086470"/>
    <lineage>
        <taxon>Bacteria</taxon>
        <taxon>Bacillati</taxon>
        <taxon>Bacillota</taxon>
        <taxon>Bacilli</taxon>
        <taxon>Bacillales</taxon>
        <taxon>Paenibacillaceae</taxon>
    </lineage>
</organism>
<evidence type="ECO:0000313" key="5">
    <source>
        <dbReference type="EMBL" id="MFC5985069.1"/>
    </source>
</evidence>
<reference evidence="6" key="1">
    <citation type="journal article" date="2019" name="Int. J. Syst. Evol. Microbiol.">
        <title>The Global Catalogue of Microorganisms (GCM) 10K type strain sequencing project: providing services to taxonomists for standard genome sequencing and annotation.</title>
        <authorList>
            <consortium name="The Broad Institute Genomics Platform"/>
            <consortium name="The Broad Institute Genome Sequencing Center for Infectious Disease"/>
            <person name="Wu L."/>
            <person name="Ma J."/>
        </authorList>
    </citation>
    <scope>NUCLEOTIDE SEQUENCE [LARGE SCALE GENOMIC DNA]</scope>
    <source>
        <strain evidence="6">CCM 8749</strain>
    </source>
</reference>
<dbReference type="NCBIfam" id="TIGR01509">
    <property type="entry name" value="HAD-SF-IA-v3"/>
    <property type="match status" value="1"/>
</dbReference>
<protein>
    <submittedName>
        <fullName evidence="5">HAD family hydrolase</fullName>
        <ecNumber evidence="5">3.1.3.-</ecNumber>
    </submittedName>
</protein>
<keyword evidence="2" id="KW-0479">Metal-binding</keyword>
<evidence type="ECO:0000256" key="3">
    <source>
        <dbReference type="ARBA" id="ARBA00022801"/>
    </source>
</evidence>